<evidence type="ECO:0000313" key="5">
    <source>
        <dbReference type="Proteomes" id="UP000235579"/>
    </source>
</evidence>
<evidence type="ECO:0000313" key="6">
    <source>
        <dbReference type="Proteomes" id="UP000308018"/>
    </source>
</evidence>
<evidence type="ECO:0000313" key="3">
    <source>
        <dbReference type="EMBL" id="PMP17419.1"/>
    </source>
</evidence>
<reference evidence="5" key="1">
    <citation type="submission" date="2016-07" db="EMBL/GenBank/DDBJ databases">
        <title>Nontailed viruses are major unrecognized killers of bacteria in the ocean.</title>
        <authorList>
            <person name="Kauffman K."/>
            <person name="Hussain F."/>
            <person name="Yang J."/>
            <person name="Arevalo P."/>
            <person name="Brown J."/>
            <person name="Cutler M."/>
            <person name="Kelly L."/>
            <person name="Polz M.F."/>
        </authorList>
    </citation>
    <scope>NUCLEOTIDE SEQUENCE [LARGE SCALE GENOMIC DNA]</scope>
    <source>
        <strain evidence="5">10N.222.48.A2</strain>
    </source>
</reference>
<proteinExistence type="predicted"/>
<dbReference type="EMBL" id="MDBP01000025">
    <property type="protein sequence ID" value="PMP17419.1"/>
    <property type="molecule type" value="Genomic_DNA"/>
</dbReference>
<comment type="caution">
    <text evidence="3">The sequence shown here is derived from an EMBL/GenBank/DDBJ whole genome shotgun (WGS) entry which is preliminary data.</text>
</comment>
<dbReference type="Pfam" id="PF09722">
    <property type="entry name" value="Xre_MbcA_ParS_C"/>
    <property type="match status" value="1"/>
</dbReference>
<dbReference type="InterPro" id="IPR024467">
    <property type="entry name" value="Xre/MbcA/ParS-like_toxin-bd"/>
</dbReference>
<dbReference type="Proteomes" id="UP000235579">
    <property type="component" value="Unassembled WGS sequence"/>
</dbReference>
<gene>
    <name evidence="3" type="ORF">BCS92_05330</name>
    <name evidence="4" type="ORF">FC057_20055</name>
</gene>
<evidence type="ECO:0000259" key="2">
    <source>
        <dbReference type="Pfam" id="PF20432"/>
    </source>
</evidence>
<dbReference type="GO" id="GO:0003677">
    <property type="term" value="F:DNA binding"/>
    <property type="evidence" value="ECO:0007669"/>
    <property type="project" value="InterPro"/>
</dbReference>
<name>A0A2N7NN43_9VIBR</name>
<dbReference type="Proteomes" id="UP000308018">
    <property type="component" value="Unassembled WGS sequence"/>
</dbReference>
<accession>A0A2N7NN43</accession>
<reference evidence="3" key="2">
    <citation type="submission" date="2016-07" db="EMBL/GenBank/DDBJ databases">
        <authorList>
            <person name="Wan K."/>
            <person name="Booth B."/>
            <person name="Spirohn K."/>
            <person name="Hao T."/>
            <person name="Hu Y."/>
            <person name="Calderwood M."/>
            <person name="Hill D."/>
            <person name="Mohr S."/>
            <person name="Vidal M."/>
            <person name="Celniker S."/>
            <person name="Perrimon N."/>
        </authorList>
    </citation>
    <scope>NUCLEOTIDE SEQUENCE</scope>
    <source>
        <strain evidence="3">10N.222.48.A2</strain>
    </source>
</reference>
<feature type="domain" description="Antitoxin Xre/MbcA/ParS-like toxin-binding" evidence="1">
    <location>
        <begin position="96"/>
        <end position="144"/>
    </location>
</feature>
<evidence type="ECO:0000259" key="1">
    <source>
        <dbReference type="Pfam" id="PF09722"/>
    </source>
</evidence>
<dbReference type="InterPro" id="IPR046847">
    <property type="entry name" value="Xre-like_HTH"/>
</dbReference>
<protein>
    <submittedName>
        <fullName evidence="3">Antitoxin</fullName>
    </submittedName>
    <submittedName>
        <fullName evidence="4">DUF2384 domain-containing protein</fullName>
    </submittedName>
</protein>
<dbReference type="EMBL" id="SYVV01000036">
    <property type="protein sequence ID" value="TKG29169.1"/>
    <property type="molecule type" value="Genomic_DNA"/>
</dbReference>
<reference evidence="4 6" key="4">
    <citation type="submission" date="2019-04" db="EMBL/GenBank/DDBJ databases">
        <title>A reverse ecology approach based on a biological definition of microbial populations.</title>
        <authorList>
            <person name="Arevalo P."/>
            <person name="Vaninsberghe D."/>
            <person name="Elsherbini J."/>
            <person name="Gore J."/>
            <person name="Polz M."/>
        </authorList>
    </citation>
    <scope>NUCLEOTIDE SEQUENCE [LARGE SCALE GENOMIC DNA]</scope>
    <source>
        <strain evidence="4 6">10N.222.45.A8</strain>
    </source>
</reference>
<dbReference type="Pfam" id="PF20432">
    <property type="entry name" value="Xre-like-HTH"/>
    <property type="match status" value="1"/>
</dbReference>
<dbReference type="RefSeq" id="WP_016800265.1">
    <property type="nucleotide sequence ID" value="NZ_MDBP01000025.1"/>
</dbReference>
<reference evidence="3" key="3">
    <citation type="journal article" date="2018" name="Nature">
        <title>A major lineage of non-tailed dsDNA viruses as unrecognized killers of marine bacteria.</title>
        <authorList>
            <person name="Kauffman K.M."/>
            <person name="Hussain F.A."/>
            <person name="Yang J."/>
            <person name="Arevalo P."/>
            <person name="Brown J.M."/>
            <person name="Chang W.K."/>
            <person name="VanInsberghe D."/>
            <person name="Elsherbini J."/>
            <person name="Sharma R.S."/>
            <person name="Cutler M.B."/>
            <person name="Kelly L."/>
            <person name="Polz M.F."/>
        </authorList>
    </citation>
    <scope>NUCLEOTIDE SEQUENCE</scope>
    <source>
        <strain evidence="3">10N.222.48.A2</strain>
    </source>
</reference>
<organism evidence="3 5">
    <name type="scientific">Vibrio tasmaniensis</name>
    <dbReference type="NCBI Taxonomy" id="212663"/>
    <lineage>
        <taxon>Bacteria</taxon>
        <taxon>Pseudomonadati</taxon>
        <taxon>Pseudomonadota</taxon>
        <taxon>Gammaproteobacteria</taxon>
        <taxon>Vibrionales</taxon>
        <taxon>Vibrionaceae</taxon>
        <taxon>Vibrio</taxon>
    </lineage>
</organism>
<dbReference type="NCBIfam" id="TIGR02293">
    <property type="entry name" value="TAS_TIGR02293"/>
    <property type="match status" value="1"/>
</dbReference>
<dbReference type="InterPro" id="IPR011979">
    <property type="entry name" value="Antitox_Xre"/>
</dbReference>
<dbReference type="AlphaFoldDB" id="A0A2N7NN43"/>
<sequence length="147" mass="16464">MSQMQAFKPVKQPASFWQQVGIPSRGVTLYESVHKGLDFDVFDKLAKHSKLEKKELATAVTIPPATLNRRSKAGRFNKDESDRLYRFAEIFNQTINLFEGDILAACEWIKSPVVGLGNRRPIDMVATTAESEGVLNLIGRLEHGVFS</sequence>
<feature type="domain" description="Antitoxin Xre-like helix-turn-helix" evidence="2">
    <location>
        <begin position="30"/>
        <end position="88"/>
    </location>
</feature>
<evidence type="ECO:0000313" key="4">
    <source>
        <dbReference type="EMBL" id="TKG29169.1"/>
    </source>
</evidence>